<gene>
    <name evidence="1" type="ORF">FD30_GL000023</name>
</gene>
<proteinExistence type="predicted"/>
<reference evidence="1 2" key="1">
    <citation type="journal article" date="2015" name="Genome Announc.">
        <title>Expanding the biotechnology potential of lactobacilli through comparative genomics of 213 strains and associated genera.</title>
        <authorList>
            <person name="Sun Z."/>
            <person name="Harris H.M."/>
            <person name="McCann A."/>
            <person name="Guo C."/>
            <person name="Argimon S."/>
            <person name="Zhang W."/>
            <person name="Yang X."/>
            <person name="Jeffery I.B."/>
            <person name="Cooney J.C."/>
            <person name="Kagawa T.F."/>
            <person name="Liu W."/>
            <person name="Song Y."/>
            <person name="Salvetti E."/>
            <person name="Wrobel A."/>
            <person name="Rasinkangas P."/>
            <person name="Parkhill J."/>
            <person name="Rea M.C."/>
            <person name="O'Sullivan O."/>
            <person name="Ritari J."/>
            <person name="Douillard F.P."/>
            <person name="Paul Ross R."/>
            <person name="Yang R."/>
            <person name="Briner A.E."/>
            <person name="Felis G.E."/>
            <person name="de Vos W.M."/>
            <person name="Barrangou R."/>
            <person name="Klaenhammer T.R."/>
            <person name="Caufield P.W."/>
            <person name="Cui Y."/>
            <person name="Zhang H."/>
            <person name="O'Toole P.W."/>
        </authorList>
    </citation>
    <scope>NUCLEOTIDE SEQUENCE [LARGE SCALE GENOMIC DNA]</scope>
    <source>
        <strain evidence="1 2">DSM 19117</strain>
    </source>
</reference>
<dbReference type="OrthoDB" id="2189687at2"/>
<dbReference type="EMBL" id="AZDT01000001">
    <property type="protein sequence ID" value="KRK78194.1"/>
    <property type="molecule type" value="Genomic_DNA"/>
</dbReference>
<dbReference type="Proteomes" id="UP000051162">
    <property type="component" value="Unassembled WGS sequence"/>
</dbReference>
<organism evidence="1 2">
    <name type="scientific">Levilactobacillus namurensis DSM 19117</name>
    <dbReference type="NCBI Taxonomy" id="1423773"/>
    <lineage>
        <taxon>Bacteria</taxon>
        <taxon>Bacillati</taxon>
        <taxon>Bacillota</taxon>
        <taxon>Bacilli</taxon>
        <taxon>Lactobacillales</taxon>
        <taxon>Lactobacillaceae</taxon>
        <taxon>Levilactobacillus</taxon>
    </lineage>
</organism>
<keyword evidence="2" id="KW-1185">Reference proteome</keyword>
<dbReference type="GO" id="GO:0016740">
    <property type="term" value="F:transferase activity"/>
    <property type="evidence" value="ECO:0007669"/>
    <property type="project" value="UniProtKB-KW"/>
</dbReference>
<dbReference type="PATRIC" id="fig|1423773.3.peg.23"/>
<name>A0A0R1KE89_9LACO</name>
<dbReference type="STRING" id="1423773.FD30_GL000023"/>
<dbReference type="AlphaFoldDB" id="A0A0R1KE89"/>
<accession>A0A0R1KE89</accession>
<evidence type="ECO:0000313" key="2">
    <source>
        <dbReference type="Proteomes" id="UP000051162"/>
    </source>
</evidence>
<protein>
    <submittedName>
        <fullName evidence="1">Riboflavin biosynthesis acetyltransferase RibT</fullName>
    </submittedName>
</protein>
<comment type="caution">
    <text evidence="1">The sequence shown here is derived from an EMBL/GenBank/DDBJ whole genome shotgun (WGS) entry which is preliminary data.</text>
</comment>
<keyword evidence="1" id="KW-0808">Transferase</keyword>
<dbReference type="RefSeq" id="WP_056943403.1">
    <property type="nucleotide sequence ID" value="NZ_AZDT01000001.1"/>
</dbReference>
<evidence type="ECO:0000313" key="1">
    <source>
        <dbReference type="EMBL" id="KRK78194.1"/>
    </source>
</evidence>
<sequence length="131" mass="15191">MLLKYRSDYQKIAMGILSLDPVFKDWDRLQHALTWYQTGDDRTLYLWKDRRDDFAGILGTEQQGRYVVVRLLTLMPDKQTTRNAQNMLDDLAATVPQQRVMGTLANAKIIAEWEYQHGQDHDGRSTADSSQ</sequence>
<dbReference type="GeneID" id="84781903"/>